<dbReference type="EMBL" id="CP113524">
    <property type="protein sequence ID" value="WAJ25495.1"/>
    <property type="molecule type" value="Genomic_DNA"/>
</dbReference>
<protein>
    <submittedName>
        <fullName evidence="2">Rrf2 family transcriptional regulator</fullName>
    </submittedName>
</protein>
<proteinExistence type="predicted"/>
<gene>
    <name evidence="2" type="ORF">OW255_08270</name>
</gene>
<dbReference type="RefSeq" id="WP_024836387.1">
    <property type="nucleotide sequence ID" value="NZ_CP113524.1"/>
</dbReference>
<reference evidence="2" key="1">
    <citation type="submission" date="2022-11" db="EMBL/GenBank/DDBJ databases">
        <title>Lacrimispora xylanolytica sy1, complete genome.</title>
        <authorList>
            <person name="Choi S."/>
        </authorList>
    </citation>
    <scope>NUCLEOTIDE SEQUENCE</scope>
    <source>
        <strain evidence="2">Sy1</strain>
    </source>
</reference>
<dbReference type="PANTHER" id="PTHR33221">
    <property type="entry name" value="WINGED HELIX-TURN-HELIX TRANSCRIPTIONAL REGULATOR, RRF2 FAMILY"/>
    <property type="match status" value="1"/>
</dbReference>
<dbReference type="InterPro" id="IPR036388">
    <property type="entry name" value="WH-like_DNA-bd_sf"/>
</dbReference>
<dbReference type="PROSITE" id="PS01332">
    <property type="entry name" value="HTH_RRF2_1"/>
    <property type="match status" value="1"/>
</dbReference>
<dbReference type="NCBIfam" id="TIGR00738">
    <property type="entry name" value="rrf2_super"/>
    <property type="match status" value="1"/>
</dbReference>
<dbReference type="Pfam" id="PF02082">
    <property type="entry name" value="Rrf2"/>
    <property type="match status" value="1"/>
</dbReference>
<dbReference type="InterPro" id="IPR000944">
    <property type="entry name" value="Tscrpt_reg_Rrf2"/>
</dbReference>
<name>A0ABY7AGN8_9FIRM</name>
<evidence type="ECO:0000313" key="3">
    <source>
        <dbReference type="Proteomes" id="UP001163115"/>
    </source>
</evidence>
<dbReference type="InterPro" id="IPR036390">
    <property type="entry name" value="WH_DNA-bd_sf"/>
</dbReference>
<dbReference type="SUPFAM" id="SSF46785">
    <property type="entry name" value="Winged helix' DNA-binding domain"/>
    <property type="match status" value="1"/>
</dbReference>
<evidence type="ECO:0000313" key="2">
    <source>
        <dbReference type="EMBL" id="WAJ25495.1"/>
    </source>
</evidence>
<keyword evidence="1" id="KW-0238">DNA-binding</keyword>
<dbReference type="Proteomes" id="UP001163115">
    <property type="component" value="Chromosome"/>
</dbReference>
<keyword evidence="3" id="KW-1185">Reference proteome</keyword>
<dbReference type="PROSITE" id="PS51197">
    <property type="entry name" value="HTH_RRF2_2"/>
    <property type="match status" value="1"/>
</dbReference>
<dbReference type="PANTHER" id="PTHR33221:SF5">
    <property type="entry name" value="HTH-TYPE TRANSCRIPTIONAL REGULATOR ISCR"/>
    <property type="match status" value="1"/>
</dbReference>
<sequence>MKISTKGRYAVRLMIDLAEHNNGEFITLMDIAERQEISEKYLESIVSILSKNGLLISLRGKGGGYKLAKDPEFYTVGSILRLTEGSLAPVSCMEGEANNCNRASHCQTLEMWEGLNKLINDYFDGITIADLVRKSDYSDNYII</sequence>
<dbReference type="InterPro" id="IPR030489">
    <property type="entry name" value="TR_Rrf2-type_CS"/>
</dbReference>
<organism evidence="2 3">
    <name type="scientific">Lacrimispora xylanolytica</name>
    <dbReference type="NCBI Taxonomy" id="29375"/>
    <lineage>
        <taxon>Bacteria</taxon>
        <taxon>Bacillati</taxon>
        <taxon>Bacillota</taxon>
        <taxon>Clostridia</taxon>
        <taxon>Lachnospirales</taxon>
        <taxon>Lachnospiraceae</taxon>
        <taxon>Lacrimispora</taxon>
    </lineage>
</organism>
<accession>A0ABY7AGN8</accession>
<dbReference type="Gene3D" id="1.10.10.10">
    <property type="entry name" value="Winged helix-like DNA-binding domain superfamily/Winged helix DNA-binding domain"/>
    <property type="match status" value="1"/>
</dbReference>
<evidence type="ECO:0000256" key="1">
    <source>
        <dbReference type="ARBA" id="ARBA00023125"/>
    </source>
</evidence>